<keyword evidence="3" id="KW-1185">Reference proteome</keyword>
<evidence type="ECO:0000259" key="1">
    <source>
        <dbReference type="Pfam" id="PF15611"/>
    </source>
</evidence>
<gene>
    <name evidence="2" type="ORF">HMPREF9443_00345</name>
</gene>
<evidence type="ECO:0000313" key="2">
    <source>
        <dbReference type="EMBL" id="EFY05647.1"/>
    </source>
</evidence>
<accession>E8LBY2</accession>
<proteinExistence type="predicted"/>
<feature type="domain" description="Zorya protein ZorC EH" evidence="1">
    <location>
        <begin position="251"/>
        <end position="444"/>
    </location>
</feature>
<dbReference type="HOGENOM" id="CLU_592935_0_0_9"/>
<protein>
    <recommendedName>
        <fullName evidence="1">Zorya protein ZorC EH domain-containing protein</fullName>
    </recommendedName>
</protein>
<name>E8LBY2_9FIRM</name>
<comment type="caution">
    <text evidence="2">The sequence shown here is derived from an EMBL/GenBank/DDBJ whole genome shotgun (WGS) entry which is preliminary data.</text>
</comment>
<dbReference type="eggNOG" id="ENOG5031A9C">
    <property type="taxonomic scope" value="Bacteria"/>
</dbReference>
<sequence>MSNILDTARQLNAIKADFEMVLKLNLPEPLHLNRLLKKLNAAEAEHNDEKIEGIAELWKTVLSAFKAGRVITMALRDKKKFPFLLGLAANRNSQLYGLLLEEIKSVNSAILLKREIFVYFNEYSNIKHITDLRVDIVKKLRAYKKNDTFLLCMKRNSFIFNPTSIDFVQKKCISEGVFEYFDSLHFSRSLMYSNYVTQVIKGLFGMSNTTVSLKGKLDLFTKIYGRLENAFVELLPIIFASLITQIEAHNGSEREHYKEIIRPKALAFMGDPRLGIGYFGRWSIAGEKATDIFITWLSQYDLDAFFKVIGDSLTDYTARNMWMYRERFWKSYKKHIQMVWVCYGTSAKHLAKRANMTSGNYSAFGQGNKSCILIVIGDYIFVERSHNGTLKVWKRNLSPFKIGEPNISEAKLNNSTGITHLENGIPKDGWVHSSSDTYNWQKKVGSFIAQYMHVIKTVKDW</sequence>
<evidence type="ECO:0000313" key="3">
    <source>
        <dbReference type="Proteomes" id="UP000004923"/>
    </source>
</evidence>
<dbReference type="RefSeq" id="WP_009144739.1">
    <property type="nucleotide sequence ID" value="NZ_GL830854.1"/>
</dbReference>
<dbReference type="EMBL" id="AEVN01000012">
    <property type="protein sequence ID" value="EFY05647.1"/>
    <property type="molecule type" value="Genomic_DNA"/>
</dbReference>
<dbReference type="Pfam" id="PF15611">
    <property type="entry name" value="EH_Signature"/>
    <property type="match status" value="1"/>
</dbReference>
<organism evidence="2 3">
    <name type="scientific">Phascolarctobacterium succinatutens YIT 12067</name>
    <dbReference type="NCBI Taxonomy" id="626939"/>
    <lineage>
        <taxon>Bacteria</taxon>
        <taxon>Bacillati</taxon>
        <taxon>Bacillota</taxon>
        <taxon>Negativicutes</taxon>
        <taxon>Acidaminococcales</taxon>
        <taxon>Acidaminococcaceae</taxon>
        <taxon>Phascolarctobacterium</taxon>
    </lineage>
</organism>
<dbReference type="AlphaFoldDB" id="E8LBY2"/>
<dbReference type="InterPro" id="IPR028943">
    <property type="entry name" value="ZorC_EH_Signature_dom"/>
</dbReference>
<reference evidence="2 3" key="1">
    <citation type="submission" date="2011-01" db="EMBL/GenBank/DDBJ databases">
        <authorList>
            <person name="Weinstock G."/>
            <person name="Sodergren E."/>
            <person name="Clifton S."/>
            <person name="Fulton L."/>
            <person name="Fulton B."/>
            <person name="Courtney L."/>
            <person name="Fronick C."/>
            <person name="Harrison M."/>
            <person name="Strong C."/>
            <person name="Farmer C."/>
            <person name="Delahaunty K."/>
            <person name="Markovic C."/>
            <person name="Hall O."/>
            <person name="Minx P."/>
            <person name="Tomlinson C."/>
            <person name="Mitreva M."/>
            <person name="Hou S."/>
            <person name="Chen J."/>
            <person name="Wollam A."/>
            <person name="Pepin K.H."/>
            <person name="Johnson M."/>
            <person name="Bhonagiri V."/>
            <person name="Zhang X."/>
            <person name="Suruliraj S."/>
            <person name="Warren W."/>
            <person name="Chinwalla A."/>
            <person name="Mardis E.R."/>
            <person name="Wilson R.K."/>
        </authorList>
    </citation>
    <scope>NUCLEOTIDE SEQUENCE [LARGE SCALE GENOMIC DNA]</scope>
    <source>
        <strain evidence="2 3">YIT 12067</strain>
    </source>
</reference>
<dbReference type="OrthoDB" id="3035290at2"/>
<dbReference type="Proteomes" id="UP000004923">
    <property type="component" value="Unassembled WGS sequence"/>
</dbReference>